<feature type="transmembrane region" description="Helical" evidence="1">
    <location>
        <begin position="12"/>
        <end position="28"/>
    </location>
</feature>
<protein>
    <submittedName>
        <fullName evidence="3">Uncharacterized protein</fullName>
    </submittedName>
</protein>
<keyword evidence="1" id="KW-0812">Transmembrane</keyword>
<proteinExistence type="predicted"/>
<accession>A0A251RP68</accession>
<evidence type="ECO:0000313" key="2">
    <source>
        <dbReference type="EMBL" id="KAF5755089.1"/>
    </source>
</evidence>
<dbReference type="EMBL" id="CM007906">
    <property type="protein sequence ID" value="OTF86185.1"/>
    <property type="molecule type" value="Genomic_DNA"/>
</dbReference>
<dbReference type="Proteomes" id="UP000215914">
    <property type="component" value="Chromosome 17"/>
</dbReference>
<evidence type="ECO:0000313" key="3">
    <source>
        <dbReference type="EMBL" id="OTF86185.1"/>
    </source>
</evidence>
<reference evidence="3" key="2">
    <citation type="submission" date="2017-02" db="EMBL/GenBank/DDBJ databases">
        <title>Sunflower complete genome.</title>
        <authorList>
            <person name="Langlade N."/>
            <person name="Munos S."/>
        </authorList>
    </citation>
    <scope>NUCLEOTIDE SEQUENCE [LARGE SCALE GENOMIC DNA]</scope>
    <source>
        <tissue evidence="3">Leaves</tissue>
    </source>
</reference>
<reference evidence="2" key="3">
    <citation type="submission" date="2020-06" db="EMBL/GenBank/DDBJ databases">
        <title>Helianthus annuus Genome sequencing and assembly Release 2.</title>
        <authorList>
            <person name="Gouzy J."/>
            <person name="Langlade N."/>
            <person name="Munos S."/>
        </authorList>
    </citation>
    <scope>NUCLEOTIDE SEQUENCE</scope>
    <source>
        <tissue evidence="2">Leaves</tissue>
    </source>
</reference>
<keyword evidence="1" id="KW-1133">Transmembrane helix</keyword>
<organism evidence="3 4">
    <name type="scientific">Helianthus annuus</name>
    <name type="common">Common sunflower</name>
    <dbReference type="NCBI Taxonomy" id="4232"/>
    <lineage>
        <taxon>Eukaryota</taxon>
        <taxon>Viridiplantae</taxon>
        <taxon>Streptophyta</taxon>
        <taxon>Embryophyta</taxon>
        <taxon>Tracheophyta</taxon>
        <taxon>Spermatophyta</taxon>
        <taxon>Magnoliopsida</taxon>
        <taxon>eudicotyledons</taxon>
        <taxon>Gunneridae</taxon>
        <taxon>Pentapetalae</taxon>
        <taxon>asterids</taxon>
        <taxon>campanulids</taxon>
        <taxon>Asterales</taxon>
        <taxon>Asteraceae</taxon>
        <taxon>Asteroideae</taxon>
        <taxon>Heliantheae alliance</taxon>
        <taxon>Heliantheae</taxon>
        <taxon>Helianthus</taxon>
    </lineage>
</organism>
<dbReference type="Gramene" id="mRNA:HanXRQr2_Chr17g0798681">
    <property type="protein sequence ID" value="mRNA:HanXRQr2_Chr17g0798681"/>
    <property type="gene ID" value="HanXRQr2_Chr17g0798681"/>
</dbReference>
<dbReference type="EMBL" id="MNCJ02000332">
    <property type="protein sequence ID" value="KAF5755089.1"/>
    <property type="molecule type" value="Genomic_DNA"/>
</dbReference>
<dbReference type="InParanoid" id="A0A251RP68"/>
<keyword evidence="4" id="KW-1185">Reference proteome</keyword>
<keyword evidence="1" id="KW-0472">Membrane</keyword>
<evidence type="ECO:0000256" key="1">
    <source>
        <dbReference type="SAM" id="Phobius"/>
    </source>
</evidence>
<sequence>MIQLEISRWVRSHFFVVFFCSGIIRFFTHIDQRQSFSSCICIDNHREFLTLCDVV</sequence>
<name>A0A251RP68_HELAN</name>
<gene>
    <name evidence="3" type="ORF">HannXRQ_Chr17g0548021</name>
    <name evidence="2" type="ORF">HanXRQr2_Chr17g0798681</name>
</gene>
<reference evidence="2 4" key="1">
    <citation type="journal article" date="2017" name="Nature">
        <title>The sunflower genome provides insights into oil metabolism, flowering and Asterid evolution.</title>
        <authorList>
            <person name="Badouin H."/>
            <person name="Gouzy J."/>
            <person name="Grassa C.J."/>
            <person name="Murat F."/>
            <person name="Staton S.E."/>
            <person name="Cottret L."/>
            <person name="Lelandais-Briere C."/>
            <person name="Owens G.L."/>
            <person name="Carrere S."/>
            <person name="Mayjonade B."/>
            <person name="Legrand L."/>
            <person name="Gill N."/>
            <person name="Kane N.C."/>
            <person name="Bowers J.E."/>
            <person name="Hubner S."/>
            <person name="Bellec A."/>
            <person name="Berard A."/>
            <person name="Berges H."/>
            <person name="Blanchet N."/>
            <person name="Boniface M.C."/>
            <person name="Brunel D."/>
            <person name="Catrice O."/>
            <person name="Chaidir N."/>
            <person name="Claudel C."/>
            <person name="Donnadieu C."/>
            <person name="Faraut T."/>
            <person name="Fievet G."/>
            <person name="Helmstetter N."/>
            <person name="King M."/>
            <person name="Knapp S.J."/>
            <person name="Lai Z."/>
            <person name="Le Paslier M.C."/>
            <person name="Lippi Y."/>
            <person name="Lorenzon L."/>
            <person name="Mandel J.R."/>
            <person name="Marage G."/>
            <person name="Marchand G."/>
            <person name="Marquand E."/>
            <person name="Bret-Mestries E."/>
            <person name="Morien E."/>
            <person name="Nambeesan S."/>
            <person name="Nguyen T."/>
            <person name="Pegot-Espagnet P."/>
            <person name="Pouilly N."/>
            <person name="Raftis F."/>
            <person name="Sallet E."/>
            <person name="Schiex T."/>
            <person name="Thomas J."/>
            <person name="Vandecasteele C."/>
            <person name="Vares D."/>
            <person name="Vear F."/>
            <person name="Vautrin S."/>
            <person name="Crespi M."/>
            <person name="Mangin B."/>
            <person name="Burke J.M."/>
            <person name="Salse J."/>
            <person name="Munos S."/>
            <person name="Vincourt P."/>
            <person name="Rieseberg L.H."/>
            <person name="Langlade N.B."/>
        </authorList>
    </citation>
    <scope>NUCLEOTIDE SEQUENCE [LARGE SCALE GENOMIC DNA]</scope>
    <source>
        <strain evidence="4">cv. SF193</strain>
        <tissue evidence="2">Leaves</tissue>
    </source>
</reference>
<evidence type="ECO:0000313" key="4">
    <source>
        <dbReference type="Proteomes" id="UP000215914"/>
    </source>
</evidence>
<dbReference type="AlphaFoldDB" id="A0A251RP68"/>